<dbReference type="GO" id="GO:0042054">
    <property type="term" value="F:histone methyltransferase activity"/>
    <property type="evidence" value="ECO:0007669"/>
    <property type="project" value="TreeGrafter"/>
</dbReference>
<dbReference type="Pfam" id="PF06325">
    <property type="entry name" value="PrmA"/>
    <property type="match status" value="1"/>
</dbReference>
<keyword evidence="3 6" id="KW-0949">S-adenosyl-L-methionine</keyword>
<keyword evidence="1 6" id="KW-0489">Methyltransferase</keyword>
<dbReference type="Proteomes" id="UP001058974">
    <property type="component" value="Chromosome 4"/>
</dbReference>
<comment type="function">
    <text evidence="5">Arginine methyltransferase that can both catalyze the formation of omega-N monomethylarginine (MMA) and symmetrical dimethylarginine (sDMA).</text>
</comment>
<dbReference type="Gene3D" id="3.30.930.10">
    <property type="entry name" value="Bira Bifunctional Protein, Domain 2"/>
    <property type="match status" value="1"/>
</dbReference>
<dbReference type="InterPro" id="IPR045864">
    <property type="entry name" value="aa-tRNA-synth_II/BPL/LPL"/>
</dbReference>
<evidence type="ECO:0000256" key="2">
    <source>
        <dbReference type="ARBA" id="ARBA00022679"/>
    </source>
</evidence>
<evidence type="ECO:0000256" key="6">
    <source>
        <dbReference type="PROSITE-ProRule" id="PRU01015"/>
    </source>
</evidence>
<dbReference type="Gene3D" id="3.40.50.150">
    <property type="entry name" value="Vaccinia Virus protein VP39"/>
    <property type="match status" value="2"/>
</dbReference>
<dbReference type="InterPro" id="IPR055135">
    <property type="entry name" value="PRMT_dom"/>
</dbReference>
<evidence type="ECO:0000256" key="5">
    <source>
        <dbReference type="ARBA" id="ARBA00054608"/>
    </source>
</evidence>
<dbReference type="FunFam" id="2.70.160.11:FF:000017">
    <property type="entry name" value="Protein arginine N-methyltransferase 1.6"/>
    <property type="match status" value="1"/>
</dbReference>
<dbReference type="Gene3D" id="2.70.160.11">
    <property type="entry name" value="Hnrnp arginine n-methyltransferase1"/>
    <property type="match status" value="2"/>
</dbReference>
<proteinExistence type="predicted"/>
<gene>
    <name evidence="8" type="ORF">KIW84_042207</name>
</gene>
<dbReference type="InterPro" id="IPR025799">
    <property type="entry name" value="Arg_MeTrfase"/>
</dbReference>
<keyword evidence="9" id="KW-1185">Reference proteome</keyword>
<comment type="caution">
    <text evidence="8">The sequence shown here is derived from an EMBL/GenBank/DDBJ whole genome shotgun (WGS) entry which is preliminary data.</text>
</comment>
<evidence type="ECO:0000256" key="4">
    <source>
        <dbReference type="ARBA" id="ARBA00022737"/>
    </source>
</evidence>
<dbReference type="FunFam" id="3.40.50.150:FF:000070">
    <property type="entry name" value="Protein arginine N-methyltransferase 7"/>
    <property type="match status" value="1"/>
</dbReference>
<accession>A0A9D5AQA4</accession>
<dbReference type="Pfam" id="PF22528">
    <property type="entry name" value="PRMT_C"/>
    <property type="match status" value="2"/>
</dbReference>
<dbReference type="PROSITE" id="PS51678">
    <property type="entry name" value="SAM_MT_PRMT"/>
    <property type="match status" value="2"/>
</dbReference>
<evidence type="ECO:0000259" key="7">
    <source>
        <dbReference type="Pfam" id="PF22528"/>
    </source>
</evidence>
<dbReference type="InterPro" id="IPR029063">
    <property type="entry name" value="SAM-dependent_MTases_sf"/>
</dbReference>
<feature type="domain" description="Protein arginine N-methyltransferase" evidence="7">
    <location>
        <begin position="356"/>
        <end position="465"/>
    </location>
</feature>
<evidence type="ECO:0000256" key="1">
    <source>
        <dbReference type="ARBA" id="ARBA00022603"/>
    </source>
</evidence>
<dbReference type="SUPFAM" id="SSF55681">
    <property type="entry name" value="Class II aaRS and biotin synthetases"/>
    <property type="match status" value="1"/>
</dbReference>
<feature type="domain" description="Protein arginine N-methyltransferase" evidence="7">
    <location>
        <begin position="697"/>
        <end position="780"/>
    </location>
</feature>
<dbReference type="SUPFAM" id="SSF53335">
    <property type="entry name" value="S-adenosyl-L-methionine-dependent methyltransferases"/>
    <property type="match status" value="2"/>
</dbReference>
<evidence type="ECO:0000313" key="8">
    <source>
        <dbReference type="EMBL" id="KAI5417503.1"/>
    </source>
</evidence>
<dbReference type="EMBL" id="JAMSHJ010000004">
    <property type="protein sequence ID" value="KAI5417503.1"/>
    <property type="molecule type" value="Genomic_DNA"/>
</dbReference>
<dbReference type="Gramene" id="Psat04G0220700-T1">
    <property type="protein sequence ID" value="KAI5417503.1"/>
    <property type="gene ID" value="KIW84_042207"/>
</dbReference>
<reference evidence="8 9" key="1">
    <citation type="journal article" date="2022" name="Nat. Genet.">
        <title>Improved pea reference genome and pan-genome highlight genomic features and evolutionary characteristics.</title>
        <authorList>
            <person name="Yang T."/>
            <person name="Liu R."/>
            <person name="Luo Y."/>
            <person name="Hu S."/>
            <person name="Wang D."/>
            <person name="Wang C."/>
            <person name="Pandey M.K."/>
            <person name="Ge S."/>
            <person name="Xu Q."/>
            <person name="Li N."/>
            <person name="Li G."/>
            <person name="Huang Y."/>
            <person name="Saxena R.K."/>
            <person name="Ji Y."/>
            <person name="Li M."/>
            <person name="Yan X."/>
            <person name="He Y."/>
            <person name="Liu Y."/>
            <person name="Wang X."/>
            <person name="Xiang C."/>
            <person name="Varshney R.K."/>
            <person name="Ding H."/>
            <person name="Gao S."/>
            <person name="Zong X."/>
        </authorList>
    </citation>
    <scope>NUCLEOTIDE SEQUENCE [LARGE SCALE GENOMIC DNA]</scope>
    <source>
        <strain evidence="8 9">cv. Zhongwan 6</strain>
    </source>
</reference>
<dbReference type="FunFam" id="2.70.160.11:FF:000013">
    <property type="entry name" value="Protein arginine N-methyltransferase 1.6"/>
    <property type="match status" value="1"/>
</dbReference>
<evidence type="ECO:0000256" key="3">
    <source>
        <dbReference type="ARBA" id="ARBA00022691"/>
    </source>
</evidence>
<name>A0A9D5AQA4_PEA</name>
<evidence type="ECO:0000313" key="9">
    <source>
        <dbReference type="Proteomes" id="UP001058974"/>
    </source>
</evidence>
<organism evidence="8 9">
    <name type="scientific">Pisum sativum</name>
    <name type="common">Garden pea</name>
    <name type="synonym">Lathyrus oleraceus</name>
    <dbReference type="NCBI Taxonomy" id="3888"/>
    <lineage>
        <taxon>Eukaryota</taxon>
        <taxon>Viridiplantae</taxon>
        <taxon>Streptophyta</taxon>
        <taxon>Embryophyta</taxon>
        <taxon>Tracheophyta</taxon>
        <taxon>Spermatophyta</taxon>
        <taxon>Magnoliopsida</taxon>
        <taxon>eudicotyledons</taxon>
        <taxon>Gunneridae</taxon>
        <taxon>Pentapetalae</taxon>
        <taxon>rosids</taxon>
        <taxon>fabids</taxon>
        <taxon>Fabales</taxon>
        <taxon>Fabaceae</taxon>
        <taxon>Papilionoideae</taxon>
        <taxon>50 kb inversion clade</taxon>
        <taxon>NPAAA clade</taxon>
        <taxon>Hologalegina</taxon>
        <taxon>IRL clade</taxon>
        <taxon>Fabeae</taxon>
        <taxon>Lathyrus</taxon>
    </lineage>
</organism>
<dbReference type="GO" id="GO:0032259">
    <property type="term" value="P:methylation"/>
    <property type="evidence" value="ECO:0007669"/>
    <property type="project" value="UniProtKB-KW"/>
</dbReference>
<dbReference type="FunFam" id="3.40.50.150:FF:000167">
    <property type="entry name" value="Protein arginine N-methyltransferase"/>
    <property type="match status" value="1"/>
</dbReference>
<sequence>MLASILQRSTGLTERFELFICGRELGNAFSELTDPIDQPSFFINHTYSKLVSLSFYNNLDKELTNSKFEEMMKKLNRKVRWSLKMHFSSSFPLCELGGQKERTMSSGSSHRMFQLKLDPLTGNSEWVIIDEDSDEQTFHQPLLATTSYLDMLNDSTRNTAFRQAIEKTITKPCHVLDIGAGTGLLSMMASRAMGGKGMVTACESYLPMVKLMKKVMRVNGIEGRIKVINKRSDELTVGLDISSRADVLVSEILDSELLGEGLIPTLQHAHDNLLVENPLTVPYRATTYGQVVESTYLWRLHDLNSNEAGSYDGVQLAPPGLESVLSVKRQQYAMHCDSIGEELKPVCLKRILSIQLSEPFKIFEFDFWKRPESYGETELRIKATDDGRVHAVVSWWELQLDREGTIYYSTAPGWIRSTTATTPVDWCDHWKQCVWFVPGSGISIFRGEEVHLHATHNDTSISYNLDTQVSRSEVLHHGLTPGDFQLVLPPERAAIYGDKGWRLSMLKAVENVLQGRSHSLCLVADDSVYLPLLVARLSEAPHIISSFPGLKERGLRYLQAAARANNLSPNCIKVVEKGVKKLTMHDTNQKKVDLLIAEPFYFGQDGMLPWQNLRFWKDRTTLNCILSEDAIIVPNKGILRACAIYLPDLWKSRCCLSKIEGFDHSGVNATLGACGHLPELEEGPCLPFFLWQCGEFDVLSETFDVMEFDFTKQIGQCQGKSQVNFTKTGVCHGFVLWIDWVMDSQSSVVISTGPDKRYWKQGIKLIATPRTVGPQESTNLQACCSATLEAFFDPSNGELKIILDFL</sequence>
<dbReference type="PANTHER" id="PTHR11006">
    <property type="entry name" value="PROTEIN ARGININE N-METHYLTRANSFERASE"/>
    <property type="match status" value="1"/>
</dbReference>
<keyword evidence="4" id="KW-0677">Repeat</keyword>
<keyword evidence="2 6" id="KW-0808">Transferase</keyword>
<dbReference type="GO" id="GO:0016274">
    <property type="term" value="F:protein-arginine N-methyltransferase activity"/>
    <property type="evidence" value="ECO:0007669"/>
    <property type="project" value="InterPro"/>
</dbReference>
<protein>
    <submittedName>
        <fullName evidence="8">Protein arginine N-methyltransferase 1.6</fullName>
    </submittedName>
</protein>
<dbReference type="PANTHER" id="PTHR11006:SF4">
    <property type="entry name" value="PROTEIN ARGININE N-METHYLTRANSFERASE 7"/>
    <property type="match status" value="1"/>
</dbReference>
<dbReference type="AlphaFoldDB" id="A0A9D5AQA4"/>